<keyword evidence="1" id="KW-0472">Membrane</keyword>
<comment type="caution">
    <text evidence="2">The sequence shown here is derived from an EMBL/GenBank/DDBJ whole genome shotgun (WGS) entry which is preliminary data.</text>
</comment>
<keyword evidence="1" id="KW-0812">Transmembrane</keyword>
<dbReference type="AlphaFoldDB" id="A0A0R3K1L9"/>
<evidence type="ECO:0000313" key="2">
    <source>
        <dbReference type="EMBL" id="KRQ88461.1"/>
    </source>
</evidence>
<accession>A0A0R3K1L9</accession>
<evidence type="ECO:0000256" key="1">
    <source>
        <dbReference type="SAM" id="Phobius"/>
    </source>
</evidence>
<protein>
    <submittedName>
        <fullName evidence="2">Uncharacterized protein</fullName>
    </submittedName>
</protein>
<proteinExistence type="predicted"/>
<keyword evidence="1" id="KW-1133">Transmembrane helix</keyword>
<dbReference type="EMBL" id="LLXX01000242">
    <property type="protein sequence ID" value="KRQ88461.1"/>
    <property type="molecule type" value="Genomic_DNA"/>
</dbReference>
<reference evidence="2 3" key="1">
    <citation type="submission" date="2014-03" db="EMBL/GenBank/DDBJ databases">
        <title>Bradyrhizobium valentinum sp. nov., isolated from effective nodules of Lupinus mariae-josephae, a lupine endemic of basic-lime soils in Eastern Spain.</title>
        <authorList>
            <person name="Duran D."/>
            <person name="Rey L."/>
            <person name="Navarro A."/>
            <person name="Busquets A."/>
            <person name="Imperial J."/>
            <person name="Ruiz-Argueso T."/>
        </authorList>
    </citation>
    <scope>NUCLEOTIDE SEQUENCE [LARGE SCALE GENOMIC DNA]</scope>
    <source>
        <strain evidence="2 3">LmjM3</strain>
    </source>
</reference>
<feature type="transmembrane region" description="Helical" evidence="1">
    <location>
        <begin position="36"/>
        <end position="59"/>
    </location>
</feature>
<keyword evidence="3" id="KW-1185">Reference proteome</keyword>
<organism evidence="2 3">
    <name type="scientific">Bradyrhizobium valentinum</name>
    <dbReference type="NCBI Taxonomy" id="1518501"/>
    <lineage>
        <taxon>Bacteria</taxon>
        <taxon>Pseudomonadati</taxon>
        <taxon>Pseudomonadota</taxon>
        <taxon>Alphaproteobacteria</taxon>
        <taxon>Hyphomicrobiales</taxon>
        <taxon>Nitrobacteraceae</taxon>
        <taxon>Bradyrhizobium</taxon>
    </lineage>
</organism>
<sequence>MNQISQSAEFKALRKPPNALSRQGSVSLAAFRRSEMVVRLIVVVFGFGLGRATMTFFGFGSCRLRLITLGGFEEPTLMPSDGEMRSSTRA</sequence>
<gene>
    <name evidence="2" type="ORF">CP49_20290</name>
</gene>
<dbReference type="Proteomes" id="UP000051913">
    <property type="component" value="Unassembled WGS sequence"/>
</dbReference>
<name>A0A0R3K1L9_9BRAD</name>
<evidence type="ECO:0000313" key="3">
    <source>
        <dbReference type="Proteomes" id="UP000051913"/>
    </source>
</evidence>